<evidence type="ECO:0000256" key="1">
    <source>
        <dbReference type="SAM" id="MobiDB-lite"/>
    </source>
</evidence>
<gene>
    <name evidence="2" type="ORF">F9K94_15535</name>
</gene>
<name>A0A7V7VSI6_9HYPH</name>
<organism evidence="2 3">
    <name type="scientific">Brucella tritici</name>
    <dbReference type="NCBI Taxonomy" id="94626"/>
    <lineage>
        <taxon>Bacteria</taxon>
        <taxon>Pseudomonadati</taxon>
        <taxon>Pseudomonadota</taxon>
        <taxon>Alphaproteobacteria</taxon>
        <taxon>Hyphomicrobiales</taxon>
        <taxon>Brucellaceae</taxon>
        <taxon>Brucella/Ochrobactrum group</taxon>
        <taxon>Brucella</taxon>
    </lineage>
</organism>
<evidence type="ECO:0000313" key="3">
    <source>
        <dbReference type="Proteomes" id="UP000460650"/>
    </source>
</evidence>
<accession>A0A7V7VSI6</accession>
<sequence length="148" mass="16823">MSRHAEKRKSFTFIGDDCPPSYRRVGAIDVADPADVRWAQDQGYRIGSIYDGLSFSCAEPCAADIYERLDDASAPWTKTDGDDRDRIIGNLLDRWDMTPNDLKEEMREHGCGKQLDELLHYVEAPRMSDQPQKPESPNFDIPNDGGDW</sequence>
<proteinExistence type="predicted"/>
<dbReference type="RefSeq" id="WP_151646747.1">
    <property type="nucleotide sequence ID" value="NZ_WBVY01000004.1"/>
</dbReference>
<evidence type="ECO:0000313" key="2">
    <source>
        <dbReference type="EMBL" id="KAB2655937.1"/>
    </source>
</evidence>
<dbReference type="EMBL" id="WBVY01000004">
    <property type="protein sequence ID" value="KAB2655937.1"/>
    <property type="molecule type" value="Genomic_DNA"/>
</dbReference>
<dbReference type="Proteomes" id="UP000460650">
    <property type="component" value="Unassembled WGS sequence"/>
</dbReference>
<reference evidence="2 3" key="1">
    <citation type="submission" date="2019-09" db="EMBL/GenBank/DDBJ databases">
        <title>Taxonomic organization of the family Brucellaceae based on a phylogenomic approach.</title>
        <authorList>
            <person name="Leclercq S."/>
            <person name="Cloeckaert A."/>
            <person name="Zygmunt M.S."/>
        </authorList>
    </citation>
    <scope>NUCLEOTIDE SEQUENCE [LARGE SCALE GENOMIC DNA]</scope>
    <source>
        <strain evidence="2 3">TA93</strain>
    </source>
</reference>
<dbReference type="AlphaFoldDB" id="A0A7V7VSI6"/>
<protein>
    <submittedName>
        <fullName evidence="2">Uncharacterized protein</fullName>
    </submittedName>
</protein>
<comment type="caution">
    <text evidence="2">The sequence shown here is derived from an EMBL/GenBank/DDBJ whole genome shotgun (WGS) entry which is preliminary data.</text>
</comment>
<feature type="region of interest" description="Disordered" evidence="1">
    <location>
        <begin position="122"/>
        <end position="148"/>
    </location>
</feature>